<dbReference type="InterPro" id="IPR013785">
    <property type="entry name" value="Aldolase_TIM"/>
</dbReference>
<reference evidence="7 8" key="1">
    <citation type="submission" date="2022-08" db="EMBL/GenBank/DDBJ databases">
        <title>Polyphasic taxonomy analysis of Qipengyuania sp.RS5-5.</title>
        <authorList>
            <person name="Xamxidin M."/>
            <person name="Wu M."/>
        </authorList>
    </citation>
    <scope>NUCLEOTIDE SEQUENCE [LARGE SCALE GENOMIC DNA]</scope>
    <source>
        <strain evidence="7 8">RS5-5</strain>
    </source>
</reference>
<name>A0ABT1XRR8_9SPHN</name>
<evidence type="ECO:0000256" key="5">
    <source>
        <dbReference type="PIRNR" id="PIRNR005536"/>
    </source>
</evidence>
<evidence type="ECO:0000256" key="4">
    <source>
        <dbReference type="ARBA" id="ARBA00023295"/>
    </source>
</evidence>
<dbReference type="GO" id="GO:0004557">
    <property type="term" value="F:alpha-galactosidase activity"/>
    <property type="evidence" value="ECO:0007669"/>
    <property type="project" value="UniProtKB-EC"/>
</dbReference>
<dbReference type="InterPro" id="IPR031704">
    <property type="entry name" value="Glyco_hydro_36_N"/>
</dbReference>
<dbReference type="PRINTS" id="PR00743">
    <property type="entry name" value="GLHYDRLASE36"/>
</dbReference>
<dbReference type="InterPro" id="IPR038417">
    <property type="entry name" value="Alpga-gal_N_sf"/>
</dbReference>
<dbReference type="Pfam" id="PF16875">
    <property type="entry name" value="Glyco_hydro_36N"/>
    <property type="match status" value="1"/>
</dbReference>
<comment type="catalytic activity">
    <reaction evidence="1 5">
        <text>Hydrolysis of terminal, non-reducing alpha-D-galactose residues in alpha-D-galactosides, including galactose oligosaccharides, galactomannans and galactolipids.</text>
        <dbReference type="EC" id="3.2.1.22"/>
    </reaction>
</comment>
<keyword evidence="4 5" id="KW-0326">Glycosidase</keyword>
<dbReference type="Gene3D" id="3.20.20.70">
    <property type="entry name" value="Aldolase class I"/>
    <property type="match status" value="1"/>
</dbReference>
<dbReference type="Pfam" id="PF02065">
    <property type="entry name" value="Melibiase"/>
    <property type="match status" value="1"/>
</dbReference>
<accession>A0ABT1XRR8</accession>
<comment type="caution">
    <text evidence="7">The sequence shown here is derived from an EMBL/GenBank/DDBJ whole genome shotgun (WGS) entry which is preliminary data.</text>
</comment>
<protein>
    <recommendedName>
        <fullName evidence="2 5">Alpha-galactosidase</fullName>
        <ecNumber evidence="2 5">3.2.1.22</ecNumber>
    </recommendedName>
</protein>
<comment type="similarity">
    <text evidence="5">Belongs to the glycosyl hydrolase.</text>
</comment>
<dbReference type="SUPFAM" id="SSF51445">
    <property type="entry name" value="(Trans)glycosidases"/>
    <property type="match status" value="1"/>
</dbReference>
<dbReference type="RefSeq" id="WP_257596152.1">
    <property type="nucleotide sequence ID" value="NZ_JANKHH010000005.1"/>
</dbReference>
<dbReference type="PANTHER" id="PTHR43053:SF3">
    <property type="entry name" value="ALPHA-GALACTOSIDASE C-RELATED"/>
    <property type="match status" value="1"/>
</dbReference>
<evidence type="ECO:0000313" key="7">
    <source>
        <dbReference type="EMBL" id="MCR2834349.1"/>
    </source>
</evidence>
<dbReference type="EMBL" id="JANKHH010000005">
    <property type="protein sequence ID" value="MCR2834349.1"/>
    <property type="molecule type" value="Genomic_DNA"/>
</dbReference>
<dbReference type="InterPro" id="IPR002252">
    <property type="entry name" value="Glyco_hydro_36"/>
</dbReference>
<dbReference type="InterPro" id="IPR050985">
    <property type="entry name" value="Alpha-glycosidase_related"/>
</dbReference>
<gene>
    <name evidence="7" type="ORF">NSO95_10365</name>
</gene>
<evidence type="ECO:0000256" key="1">
    <source>
        <dbReference type="ARBA" id="ARBA00001255"/>
    </source>
</evidence>
<dbReference type="Gene3D" id="2.70.98.60">
    <property type="entry name" value="alpha-galactosidase from lactobacil brevis"/>
    <property type="match status" value="1"/>
</dbReference>
<evidence type="ECO:0000256" key="3">
    <source>
        <dbReference type="ARBA" id="ARBA00022801"/>
    </source>
</evidence>
<proteinExistence type="inferred from homology"/>
<evidence type="ECO:0000259" key="6">
    <source>
        <dbReference type="Pfam" id="PF16875"/>
    </source>
</evidence>
<organism evidence="7 8">
    <name type="scientific">Parerythrobacter lacustris</name>
    <dbReference type="NCBI Taxonomy" id="2969984"/>
    <lineage>
        <taxon>Bacteria</taxon>
        <taxon>Pseudomonadati</taxon>
        <taxon>Pseudomonadota</taxon>
        <taxon>Alphaproteobacteria</taxon>
        <taxon>Sphingomonadales</taxon>
        <taxon>Erythrobacteraceae</taxon>
        <taxon>Parerythrobacter</taxon>
    </lineage>
</organism>
<dbReference type="Proteomes" id="UP001206067">
    <property type="component" value="Unassembled WGS sequence"/>
</dbReference>
<sequence>MTQIHALHTTEASLVLEHDADRGVVWRHCGLRVDPGDLPTAAEARGPASFAFDHDIGVPLVPPAGLGWFGPPAVEVRDARGLPVFFAPDGVAVAESEDALTVALSDTVAGLEWTGSFTTLSGGAIRSSAAIRNTGNAPVLLVGLASVQLPLATGFAQVVSWRGRHNAELDECTEPMPRQRWEKVGRRGISGHGGPPGLYVLAQDAGWQSGLTMAVQLEWSGDHSLAIERDDEGFWTLSAAATLALGEVVLAPGESHSAPAALLAISGNGRNAAMAQQHAAVRSMLRWPGGAMAPRPVHLNSWEACYFDHDAARIEALAQAAAGIGIERFVLDDGWFAGRRHDRAGLGDWTPDAVTYPDGLAPLAQRIEAMGMEFGLWVEPEMINPDSDLYRAHPNWALALPDRERPTARHQLVLDMRREEVRDYLFDRLDSVLSSAPIAYLKWDHNRDHAPSGGAAQVRGTYALLERLRAAYPNVEIEGCAGGGGRSDAGLVPYVHRFWTSDNIDAVARVAMQRSFLAFLPPEIMGSHVGASPAHATGRTQALAFRAAIACMGHLGVELDPASLSDEDRTELARWIEFYKRWRGLLHGREVHLGEGTDGLRWQAQGTAQRKLLFCIRTALPQDRRPQPLPLHFAASYPRWNVSLLEVAEQRGHGLPRAAQFDRMASGPVRYTGSWLAQAGLPMPIQKAESVAIFLLEAAE</sequence>
<dbReference type="PIRSF" id="PIRSF005536">
    <property type="entry name" value="Agal"/>
    <property type="match status" value="1"/>
</dbReference>
<dbReference type="CDD" id="cd14791">
    <property type="entry name" value="GH36"/>
    <property type="match status" value="1"/>
</dbReference>
<evidence type="ECO:0000256" key="2">
    <source>
        <dbReference type="ARBA" id="ARBA00012755"/>
    </source>
</evidence>
<keyword evidence="3 5" id="KW-0378">Hydrolase</keyword>
<dbReference type="PANTHER" id="PTHR43053">
    <property type="entry name" value="GLYCOSIDASE FAMILY 31"/>
    <property type="match status" value="1"/>
</dbReference>
<evidence type="ECO:0000313" key="8">
    <source>
        <dbReference type="Proteomes" id="UP001206067"/>
    </source>
</evidence>
<dbReference type="InterPro" id="IPR017853">
    <property type="entry name" value="GH"/>
</dbReference>
<dbReference type="EC" id="3.2.1.22" evidence="2 5"/>
<feature type="domain" description="Glycosyl hydrolase family 36 N-terminal" evidence="6">
    <location>
        <begin position="59"/>
        <end position="245"/>
    </location>
</feature>
<keyword evidence="8" id="KW-1185">Reference proteome</keyword>